<keyword evidence="3" id="KW-1185">Reference proteome</keyword>
<proteinExistence type="predicted"/>
<dbReference type="AlphaFoldDB" id="A9ESB8"/>
<feature type="compositionally biased region" description="Basic and acidic residues" evidence="1">
    <location>
        <begin position="49"/>
        <end position="73"/>
    </location>
</feature>
<gene>
    <name evidence="2" type="ordered locus">sce7204</name>
</gene>
<feature type="region of interest" description="Disordered" evidence="1">
    <location>
        <begin position="19"/>
        <end position="73"/>
    </location>
</feature>
<accession>A9ESB8</accession>
<sequence>MSWSFWPFWSSYESCALSPNADRTPDMQSGDEARRPVWNGHADCSNVDRSLHDGAHIESGADRESAPRLEIRR</sequence>
<name>A9ESB8_SORC5</name>
<evidence type="ECO:0000313" key="3">
    <source>
        <dbReference type="Proteomes" id="UP000002139"/>
    </source>
</evidence>
<dbReference type="HOGENOM" id="CLU_2702868_0_0_7"/>
<evidence type="ECO:0000313" key="2">
    <source>
        <dbReference type="EMBL" id="CAN97373.1"/>
    </source>
</evidence>
<organism evidence="2 3">
    <name type="scientific">Sorangium cellulosum (strain So ce56)</name>
    <name type="common">Polyangium cellulosum (strain So ce56)</name>
    <dbReference type="NCBI Taxonomy" id="448385"/>
    <lineage>
        <taxon>Bacteria</taxon>
        <taxon>Pseudomonadati</taxon>
        <taxon>Myxococcota</taxon>
        <taxon>Polyangia</taxon>
        <taxon>Polyangiales</taxon>
        <taxon>Polyangiaceae</taxon>
        <taxon>Sorangium</taxon>
    </lineage>
</organism>
<dbReference type="KEGG" id="scl:sce7204"/>
<evidence type="ECO:0000256" key="1">
    <source>
        <dbReference type="SAM" id="MobiDB-lite"/>
    </source>
</evidence>
<dbReference type="Proteomes" id="UP000002139">
    <property type="component" value="Chromosome"/>
</dbReference>
<reference evidence="2 3" key="1">
    <citation type="journal article" date="2007" name="Nat. Biotechnol.">
        <title>Complete genome sequence of the myxobacterium Sorangium cellulosum.</title>
        <authorList>
            <person name="Schneiker S."/>
            <person name="Perlova O."/>
            <person name="Kaiser O."/>
            <person name="Gerth K."/>
            <person name="Alici A."/>
            <person name="Altmeyer M.O."/>
            <person name="Bartels D."/>
            <person name="Bekel T."/>
            <person name="Beyer S."/>
            <person name="Bode E."/>
            <person name="Bode H.B."/>
            <person name="Bolten C.J."/>
            <person name="Choudhuri J.V."/>
            <person name="Doss S."/>
            <person name="Elnakady Y.A."/>
            <person name="Frank B."/>
            <person name="Gaigalat L."/>
            <person name="Goesmann A."/>
            <person name="Groeger C."/>
            <person name="Gross F."/>
            <person name="Jelsbak L."/>
            <person name="Jelsbak L."/>
            <person name="Kalinowski J."/>
            <person name="Kegler C."/>
            <person name="Knauber T."/>
            <person name="Konietzny S."/>
            <person name="Kopp M."/>
            <person name="Krause L."/>
            <person name="Krug D."/>
            <person name="Linke B."/>
            <person name="Mahmud T."/>
            <person name="Martinez-Arias R."/>
            <person name="McHardy A.C."/>
            <person name="Merai M."/>
            <person name="Meyer F."/>
            <person name="Mormann S."/>
            <person name="Munoz-Dorado J."/>
            <person name="Perez J."/>
            <person name="Pradella S."/>
            <person name="Rachid S."/>
            <person name="Raddatz G."/>
            <person name="Rosenau F."/>
            <person name="Rueckert C."/>
            <person name="Sasse F."/>
            <person name="Scharfe M."/>
            <person name="Schuster S.C."/>
            <person name="Suen G."/>
            <person name="Treuner-Lange A."/>
            <person name="Velicer G.J."/>
            <person name="Vorholter F.-J."/>
            <person name="Weissman K.J."/>
            <person name="Welch R.D."/>
            <person name="Wenzel S.C."/>
            <person name="Whitworth D.E."/>
            <person name="Wilhelm S."/>
            <person name="Wittmann C."/>
            <person name="Bloecker H."/>
            <person name="Puehler A."/>
            <person name="Mueller R."/>
        </authorList>
    </citation>
    <scope>NUCLEOTIDE SEQUENCE [LARGE SCALE GENOMIC DNA]</scope>
    <source>
        <strain evidence="3">So ce56</strain>
    </source>
</reference>
<dbReference type="STRING" id="448385.sce7204"/>
<dbReference type="EMBL" id="AM746676">
    <property type="protein sequence ID" value="CAN97373.1"/>
    <property type="molecule type" value="Genomic_DNA"/>
</dbReference>
<protein>
    <submittedName>
        <fullName evidence="2">Uncharacterized protein</fullName>
    </submittedName>
</protein>